<dbReference type="PROSITE" id="PS50068">
    <property type="entry name" value="LDLRA_2"/>
    <property type="match status" value="1"/>
</dbReference>
<evidence type="ECO:0000256" key="1">
    <source>
        <dbReference type="ARBA" id="ARBA00023157"/>
    </source>
</evidence>
<comment type="caution">
    <text evidence="3">The sequence shown here is derived from an EMBL/GenBank/DDBJ whole genome shotgun (WGS) entry which is preliminary data.</text>
</comment>
<dbReference type="PROSITE" id="PS01209">
    <property type="entry name" value="LDLRA_1"/>
    <property type="match status" value="1"/>
</dbReference>
<dbReference type="SMART" id="SM00192">
    <property type="entry name" value="LDLa"/>
    <property type="match status" value="1"/>
</dbReference>
<dbReference type="Proteomes" id="UP001205998">
    <property type="component" value="Unassembled WGS sequence"/>
</dbReference>
<evidence type="ECO:0000313" key="4">
    <source>
        <dbReference type="Proteomes" id="UP001205998"/>
    </source>
</evidence>
<dbReference type="SUPFAM" id="SSF57424">
    <property type="entry name" value="LDL receptor-like module"/>
    <property type="match status" value="1"/>
</dbReference>
<keyword evidence="4" id="KW-1185">Reference proteome</keyword>
<evidence type="ECO:0000313" key="3">
    <source>
        <dbReference type="EMBL" id="KAI5628013.1"/>
    </source>
</evidence>
<feature type="disulfide bond" evidence="2">
    <location>
        <begin position="13"/>
        <end position="31"/>
    </location>
</feature>
<dbReference type="FunFam" id="4.10.400.10:FF:000233">
    <property type="entry name" value="Basement membrane-specific heparan sulfate proteoglycan core protein-like Protein"/>
    <property type="match status" value="1"/>
</dbReference>
<proteinExistence type="predicted"/>
<dbReference type="EMBL" id="MU547525">
    <property type="protein sequence ID" value="KAI5628013.1"/>
    <property type="molecule type" value="Genomic_DNA"/>
</dbReference>
<dbReference type="Gene3D" id="4.10.400.10">
    <property type="entry name" value="Low-density Lipoprotein Receptor"/>
    <property type="match status" value="1"/>
</dbReference>
<keyword evidence="3" id="KW-0675">Receptor</keyword>
<dbReference type="InterPro" id="IPR023415">
    <property type="entry name" value="LDLR_class-A_CS"/>
</dbReference>
<reference evidence="3" key="1">
    <citation type="submission" date="2018-07" db="EMBL/GenBank/DDBJ databases">
        <title>Comparative genomics of catfishes provides insights into carnivory and benthic adaptation.</title>
        <authorList>
            <person name="Zhang Y."/>
            <person name="Wang D."/>
            <person name="Peng Z."/>
            <person name="Zheng S."/>
            <person name="Shao F."/>
            <person name="Tao W."/>
        </authorList>
    </citation>
    <scope>NUCLEOTIDE SEQUENCE</scope>
    <source>
        <strain evidence="3">Chongqing</strain>
    </source>
</reference>
<feature type="non-terminal residue" evidence="3">
    <location>
        <position position="44"/>
    </location>
</feature>
<gene>
    <name evidence="3" type="ORF">C0J50_12805</name>
</gene>
<evidence type="ECO:0000256" key="2">
    <source>
        <dbReference type="PROSITE-ProRule" id="PRU00124"/>
    </source>
</evidence>
<organism evidence="3 4">
    <name type="scientific">Silurus asotus</name>
    <name type="common">Amur catfish</name>
    <name type="synonym">Parasilurus asotus</name>
    <dbReference type="NCBI Taxonomy" id="30991"/>
    <lineage>
        <taxon>Eukaryota</taxon>
        <taxon>Metazoa</taxon>
        <taxon>Chordata</taxon>
        <taxon>Craniata</taxon>
        <taxon>Vertebrata</taxon>
        <taxon>Euteleostomi</taxon>
        <taxon>Actinopterygii</taxon>
        <taxon>Neopterygii</taxon>
        <taxon>Teleostei</taxon>
        <taxon>Ostariophysi</taxon>
        <taxon>Siluriformes</taxon>
        <taxon>Siluridae</taxon>
        <taxon>Silurus</taxon>
    </lineage>
</organism>
<dbReference type="AlphaFoldDB" id="A0AAD5B412"/>
<dbReference type="InterPro" id="IPR002172">
    <property type="entry name" value="LDrepeatLR_classA_rpt"/>
</dbReference>
<accession>A0AAD5B412</accession>
<dbReference type="Pfam" id="PF00057">
    <property type="entry name" value="Ldl_recept_a"/>
    <property type="match status" value="1"/>
</dbReference>
<dbReference type="InterPro" id="IPR036055">
    <property type="entry name" value="LDL_receptor-like_sf"/>
</dbReference>
<name>A0AAD5B412_SILAS</name>
<dbReference type="CDD" id="cd00112">
    <property type="entry name" value="LDLa"/>
    <property type="match status" value="1"/>
</dbReference>
<keyword evidence="3" id="KW-0449">Lipoprotein</keyword>
<sequence>TPAAVCEKDEFTCSNGKCISSTLRCNYFNDCEDYGSDEIGCNKK</sequence>
<protein>
    <submittedName>
        <fullName evidence="3">Low-density lipoprotein receptor-related protein 1</fullName>
    </submittedName>
</protein>
<keyword evidence="1 2" id="KW-1015">Disulfide bond</keyword>
<feature type="disulfide bond" evidence="2">
    <location>
        <begin position="6"/>
        <end position="18"/>
    </location>
</feature>
<comment type="caution">
    <text evidence="2">Lacks conserved residue(s) required for the propagation of feature annotation.</text>
</comment>
<feature type="non-terminal residue" evidence="3">
    <location>
        <position position="1"/>
    </location>
</feature>